<feature type="region of interest" description="Disordered" evidence="1">
    <location>
        <begin position="17"/>
        <end position="167"/>
    </location>
</feature>
<feature type="compositionally biased region" description="Low complexity" evidence="1">
    <location>
        <begin position="88"/>
        <end position="99"/>
    </location>
</feature>
<protein>
    <submittedName>
        <fullName evidence="2">Uncharacterized protein</fullName>
    </submittedName>
</protein>
<dbReference type="Proteomes" id="UP000821866">
    <property type="component" value="Chromosome 1"/>
</dbReference>
<feature type="compositionally biased region" description="Basic and acidic residues" evidence="1">
    <location>
        <begin position="156"/>
        <end position="167"/>
    </location>
</feature>
<gene>
    <name evidence="2" type="ORF">HPB51_025845</name>
</gene>
<keyword evidence="3" id="KW-1185">Reference proteome</keyword>
<evidence type="ECO:0000313" key="3">
    <source>
        <dbReference type="Proteomes" id="UP000821866"/>
    </source>
</evidence>
<proteinExistence type="predicted"/>
<dbReference type="EMBL" id="JABSTU010000001">
    <property type="protein sequence ID" value="KAH8042793.1"/>
    <property type="molecule type" value="Genomic_DNA"/>
</dbReference>
<sequence length="167" mass="17288">MVAIIADVFDKAAAELDQKQTKYSTARESTNSMDESALTVSSHVTTKGHEAATARGGARKLQSKSAPKVISPSGKFSGLSSRGTLEDSAAAGFGKSPSKKGPPQPDLHASVVGQGGGAVGANKDTTGPKEPSTVASLRDATVTSPQAEKTGTTAKSKRDKDWRYKNR</sequence>
<evidence type="ECO:0000256" key="1">
    <source>
        <dbReference type="SAM" id="MobiDB-lite"/>
    </source>
</evidence>
<reference evidence="2" key="1">
    <citation type="journal article" date="2020" name="Cell">
        <title>Large-Scale Comparative Analyses of Tick Genomes Elucidate Their Genetic Diversity and Vector Capacities.</title>
        <authorList>
            <consortium name="Tick Genome and Microbiome Consortium (TIGMIC)"/>
            <person name="Jia N."/>
            <person name="Wang J."/>
            <person name="Shi W."/>
            <person name="Du L."/>
            <person name="Sun Y."/>
            <person name="Zhan W."/>
            <person name="Jiang J.F."/>
            <person name="Wang Q."/>
            <person name="Zhang B."/>
            <person name="Ji P."/>
            <person name="Bell-Sakyi L."/>
            <person name="Cui X.M."/>
            <person name="Yuan T.T."/>
            <person name="Jiang B.G."/>
            <person name="Yang W.F."/>
            <person name="Lam T.T."/>
            <person name="Chang Q.C."/>
            <person name="Ding S.J."/>
            <person name="Wang X.J."/>
            <person name="Zhu J.G."/>
            <person name="Ruan X.D."/>
            <person name="Zhao L."/>
            <person name="Wei J.T."/>
            <person name="Ye R.Z."/>
            <person name="Que T.C."/>
            <person name="Du C.H."/>
            <person name="Zhou Y.H."/>
            <person name="Cheng J.X."/>
            <person name="Dai P.F."/>
            <person name="Guo W.B."/>
            <person name="Han X.H."/>
            <person name="Huang E.J."/>
            <person name="Li L.F."/>
            <person name="Wei W."/>
            <person name="Gao Y.C."/>
            <person name="Liu J.Z."/>
            <person name="Shao H.Z."/>
            <person name="Wang X."/>
            <person name="Wang C.C."/>
            <person name="Yang T.C."/>
            <person name="Huo Q.B."/>
            <person name="Li W."/>
            <person name="Chen H.Y."/>
            <person name="Chen S.E."/>
            <person name="Zhou L.G."/>
            <person name="Ni X.B."/>
            <person name="Tian J.H."/>
            <person name="Sheng Y."/>
            <person name="Liu T."/>
            <person name="Pan Y.S."/>
            <person name="Xia L.Y."/>
            <person name="Li J."/>
            <person name="Zhao F."/>
            <person name="Cao W.C."/>
        </authorList>
    </citation>
    <scope>NUCLEOTIDE SEQUENCE</scope>
    <source>
        <strain evidence="2">Rmic-2018</strain>
    </source>
</reference>
<name>A0A9J6F8T2_RHIMP</name>
<accession>A0A9J6F8T2</accession>
<dbReference type="AlphaFoldDB" id="A0A9J6F8T2"/>
<comment type="caution">
    <text evidence="2">The sequence shown here is derived from an EMBL/GenBank/DDBJ whole genome shotgun (WGS) entry which is preliminary data.</text>
</comment>
<evidence type="ECO:0000313" key="2">
    <source>
        <dbReference type="EMBL" id="KAH8042793.1"/>
    </source>
</evidence>
<feature type="compositionally biased region" description="Polar residues" evidence="1">
    <location>
        <begin position="21"/>
        <end position="45"/>
    </location>
</feature>
<feature type="compositionally biased region" description="Polar residues" evidence="1">
    <location>
        <begin position="141"/>
        <end position="154"/>
    </location>
</feature>
<reference evidence="2" key="2">
    <citation type="submission" date="2021-09" db="EMBL/GenBank/DDBJ databases">
        <authorList>
            <person name="Jia N."/>
            <person name="Wang J."/>
            <person name="Shi W."/>
            <person name="Du L."/>
            <person name="Sun Y."/>
            <person name="Zhan W."/>
            <person name="Jiang J."/>
            <person name="Wang Q."/>
            <person name="Zhang B."/>
            <person name="Ji P."/>
            <person name="Sakyi L.B."/>
            <person name="Cui X."/>
            <person name="Yuan T."/>
            <person name="Jiang B."/>
            <person name="Yang W."/>
            <person name="Lam T.T.-Y."/>
            <person name="Chang Q."/>
            <person name="Ding S."/>
            <person name="Wang X."/>
            <person name="Zhu J."/>
            <person name="Ruan X."/>
            <person name="Zhao L."/>
            <person name="Wei J."/>
            <person name="Que T."/>
            <person name="Du C."/>
            <person name="Cheng J."/>
            <person name="Dai P."/>
            <person name="Han X."/>
            <person name="Huang E."/>
            <person name="Gao Y."/>
            <person name="Liu J."/>
            <person name="Shao H."/>
            <person name="Ye R."/>
            <person name="Li L."/>
            <person name="Wei W."/>
            <person name="Wang X."/>
            <person name="Wang C."/>
            <person name="Huo Q."/>
            <person name="Li W."/>
            <person name="Guo W."/>
            <person name="Chen H."/>
            <person name="Chen S."/>
            <person name="Zhou L."/>
            <person name="Zhou L."/>
            <person name="Ni X."/>
            <person name="Tian J."/>
            <person name="Zhou Y."/>
            <person name="Sheng Y."/>
            <person name="Liu T."/>
            <person name="Pan Y."/>
            <person name="Xia L."/>
            <person name="Li J."/>
            <person name="Zhao F."/>
            <person name="Cao W."/>
        </authorList>
    </citation>
    <scope>NUCLEOTIDE SEQUENCE</scope>
    <source>
        <strain evidence="2">Rmic-2018</strain>
        <tissue evidence="2">Larvae</tissue>
    </source>
</reference>
<organism evidence="2 3">
    <name type="scientific">Rhipicephalus microplus</name>
    <name type="common">Cattle tick</name>
    <name type="synonym">Boophilus microplus</name>
    <dbReference type="NCBI Taxonomy" id="6941"/>
    <lineage>
        <taxon>Eukaryota</taxon>
        <taxon>Metazoa</taxon>
        <taxon>Ecdysozoa</taxon>
        <taxon>Arthropoda</taxon>
        <taxon>Chelicerata</taxon>
        <taxon>Arachnida</taxon>
        <taxon>Acari</taxon>
        <taxon>Parasitiformes</taxon>
        <taxon>Ixodida</taxon>
        <taxon>Ixodoidea</taxon>
        <taxon>Ixodidae</taxon>
        <taxon>Rhipicephalinae</taxon>
        <taxon>Rhipicephalus</taxon>
        <taxon>Boophilus</taxon>
    </lineage>
</organism>